<organism evidence="1 2">
    <name type="scientific">Candidatus Falkowbacteria bacterium RIFOXYA2_FULL_47_19</name>
    <dbReference type="NCBI Taxonomy" id="1797994"/>
    <lineage>
        <taxon>Bacteria</taxon>
        <taxon>Candidatus Falkowiibacteriota</taxon>
    </lineage>
</organism>
<accession>A0A1F5SG51</accession>
<dbReference type="STRING" id="1797994.A2227_00455"/>
<gene>
    <name evidence="1" type="ORF">A2227_00455</name>
</gene>
<protein>
    <submittedName>
        <fullName evidence="1">Uncharacterized protein</fullName>
    </submittedName>
</protein>
<evidence type="ECO:0000313" key="2">
    <source>
        <dbReference type="Proteomes" id="UP000178367"/>
    </source>
</evidence>
<comment type="caution">
    <text evidence="1">The sequence shown here is derived from an EMBL/GenBank/DDBJ whole genome shotgun (WGS) entry which is preliminary data.</text>
</comment>
<reference evidence="1 2" key="1">
    <citation type="journal article" date="2016" name="Nat. Commun.">
        <title>Thousands of microbial genomes shed light on interconnected biogeochemical processes in an aquifer system.</title>
        <authorList>
            <person name="Anantharaman K."/>
            <person name="Brown C.T."/>
            <person name="Hug L.A."/>
            <person name="Sharon I."/>
            <person name="Castelle C.J."/>
            <person name="Probst A.J."/>
            <person name="Thomas B.C."/>
            <person name="Singh A."/>
            <person name="Wilkins M.J."/>
            <person name="Karaoz U."/>
            <person name="Brodie E.L."/>
            <person name="Williams K.H."/>
            <person name="Hubbard S.S."/>
            <person name="Banfield J.F."/>
        </authorList>
    </citation>
    <scope>NUCLEOTIDE SEQUENCE [LARGE SCALE GENOMIC DNA]</scope>
</reference>
<dbReference type="Proteomes" id="UP000178367">
    <property type="component" value="Unassembled WGS sequence"/>
</dbReference>
<proteinExistence type="predicted"/>
<sequence>MYRFKEVKNNRWIIEKFYGLLRIGIWLPVKERYYSSRLIPLPPHIDIDNPEIKKFTTKNEAAVWLKNRGGRTARVVYRKYQFHF</sequence>
<evidence type="ECO:0000313" key="1">
    <source>
        <dbReference type="EMBL" id="OGF25665.1"/>
    </source>
</evidence>
<dbReference type="EMBL" id="MFGB01000020">
    <property type="protein sequence ID" value="OGF25665.1"/>
    <property type="molecule type" value="Genomic_DNA"/>
</dbReference>
<name>A0A1F5SG51_9BACT</name>
<dbReference type="AlphaFoldDB" id="A0A1F5SG51"/>